<dbReference type="EMBL" id="JAIZAY010000012">
    <property type="protein sequence ID" value="KAJ8031940.1"/>
    <property type="molecule type" value="Genomic_DNA"/>
</dbReference>
<keyword evidence="1" id="KW-0812">Transmembrane</keyword>
<evidence type="ECO:0000256" key="1">
    <source>
        <dbReference type="SAM" id="Phobius"/>
    </source>
</evidence>
<organism evidence="2 3">
    <name type="scientific">Holothuria leucospilota</name>
    <name type="common">Black long sea cucumber</name>
    <name type="synonym">Mertensiothuria leucospilota</name>
    <dbReference type="NCBI Taxonomy" id="206669"/>
    <lineage>
        <taxon>Eukaryota</taxon>
        <taxon>Metazoa</taxon>
        <taxon>Echinodermata</taxon>
        <taxon>Eleutherozoa</taxon>
        <taxon>Echinozoa</taxon>
        <taxon>Holothuroidea</taxon>
        <taxon>Aspidochirotacea</taxon>
        <taxon>Aspidochirotida</taxon>
        <taxon>Holothuriidae</taxon>
        <taxon>Holothuria</taxon>
    </lineage>
</organism>
<dbReference type="GO" id="GO:0016020">
    <property type="term" value="C:membrane"/>
    <property type="evidence" value="ECO:0007669"/>
    <property type="project" value="InterPro"/>
</dbReference>
<evidence type="ECO:0000313" key="3">
    <source>
        <dbReference type="Proteomes" id="UP001152320"/>
    </source>
</evidence>
<gene>
    <name evidence="2" type="ORF">HOLleu_25311</name>
</gene>
<accession>A0A9Q1BSN8</accession>
<sequence>MIAISCASVLASAIVLRVYHHSPISPVPSFIRRLLCSSTADSSITTTSGQSSETLTSDLSYNQEDSLHGQLATIMETPSSEVTADDQCVGEEKYVTEIKTDEITPKEMNNADWMKLALVLDKVFLACAIVAMVGTLSYCFIKFHL</sequence>
<evidence type="ECO:0000313" key="2">
    <source>
        <dbReference type="EMBL" id="KAJ8031940.1"/>
    </source>
</evidence>
<dbReference type="SUPFAM" id="SSF90112">
    <property type="entry name" value="Neurotransmitter-gated ion-channel transmembrane pore"/>
    <property type="match status" value="1"/>
</dbReference>
<dbReference type="AlphaFoldDB" id="A0A9Q1BSN8"/>
<reference evidence="2" key="1">
    <citation type="submission" date="2021-10" db="EMBL/GenBank/DDBJ databases">
        <title>Tropical sea cucumber genome reveals ecological adaptation and Cuvierian tubules defense mechanism.</title>
        <authorList>
            <person name="Chen T."/>
        </authorList>
    </citation>
    <scope>NUCLEOTIDE SEQUENCE</scope>
    <source>
        <strain evidence="2">Nanhai2018</strain>
        <tissue evidence="2">Muscle</tissue>
    </source>
</reference>
<dbReference type="GO" id="GO:0006811">
    <property type="term" value="P:monoatomic ion transport"/>
    <property type="evidence" value="ECO:0007669"/>
    <property type="project" value="InterPro"/>
</dbReference>
<comment type="caution">
    <text evidence="2">The sequence shown here is derived from an EMBL/GenBank/DDBJ whole genome shotgun (WGS) entry which is preliminary data.</text>
</comment>
<keyword evidence="3" id="KW-1185">Reference proteome</keyword>
<keyword evidence="1" id="KW-0472">Membrane</keyword>
<proteinExistence type="predicted"/>
<feature type="transmembrane region" description="Helical" evidence="1">
    <location>
        <begin position="123"/>
        <end position="141"/>
    </location>
</feature>
<protein>
    <submittedName>
        <fullName evidence="2">Uncharacterized protein</fullName>
    </submittedName>
</protein>
<name>A0A9Q1BSN8_HOLLE</name>
<dbReference type="InterPro" id="IPR036719">
    <property type="entry name" value="Neuro-gated_channel_TM_sf"/>
</dbReference>
<dbReference type="Proteomes" id="UP001152320">
    <property type="component" value="Chromosome 12"/>
</dbReference>
<keyword evidence="1" id="KW-1133">Transmembrane helix</keyword>